<dbReference type="OrthoDB" id="9974981at2759"/>
<sequence>MRQASLSSPTTEALRTFGAEVRVRDIKESVEILSLALKGVDSLISAVSGALVLDQKGLLSAAKTVGVQRVIPC</sequence>
<proteinExistence type="predicted"/>
<dbReference type="Pfam" id="PF05368">
    <property type="entry name" value="NmrA"/>
    <property type="match status" value="1"/>
</dbReference>
<feature type="domain" description="NmrA-like" evidence="1">
    <location>
        <begin position="7"/>
        <end position="72"/>
    </location>
</feature>
<evidence type="ECO:0000313" key="2">
    <source>
        <dbReference type="EMBL" id="TBU25448.1"/>
    </source>
</evidence>
<reference evidence="2" key="1">
    <citation type="submission" date="2019-01" db="EMBL/GenBank/DDBJ databases">
        <title>Draft genome sequences of three monokaryotic isolates of the white-rot basidiomycete fungus Dichomitus squalens.</title>
        <authorList>
            <consortium name="DOE Joint Genome Institute"/>
            <person name="Lopez S.C."/>
            <person name="Andreopoulos B."/>
            <person name="Pangilinan J."/>
            <person name="Lipzen A."/>
            <person name="Riley R."/>
            <person name="Ahrendt S."/>
            <person name="Ng V."/>
            <person name="Barry K."/>
            <person name="Daum C."/>
            <person name="Grigoriev I.V."/>
            <person name="Hilden K.S."/>
            <person name="Makela M.R."/>
            <person name="de Vries R.P."/>
        </authorList>
    </citation>
    <scope>NUCLEOTIDE SEQUENCE [LARGE SCALE GENOMIC DNA]</scope>
    <source>
        <strain evidence="2">OM18370.1</strain>
    </source>
</reference>
<evidence type="ECO:0000259" key="1">
    <source>
        <dbReference type="Pfam" id="PF05368"/>
    </source>
</evidence>
<dbReference type="AlphaFoldDB" id="A0A4Q9MFW5"/>
<gene>
    <name evidence="2" type="ORF">BD311DRAFT_764563</name>
</gene>
<feature type="non-terminal residue" evidence="2">
    <location>
        <position position="73"/>
    </location>
</feature>
<protein>
    <recommendedName>
        <fullName evidence="1">NmrA-like domain-containing protein</fullName>
    </recommendedName>
</protein>
<accession>A0A4Q9MFW5</accession>
<organism evidence="2">
    <name type="scientific">Dichomitus squalens</name>
    <dbReference type="NCBI Taxonomy" id="114155"/>
    <lineage>
        <taxon>Eukaryota</taxon>
        <taxon>Fungi</taxon>
        <taxon>Dikarya</taxon>
        <taxon>Basidiomycota</taxon>
        <taxon>Agaricomycotina</taxon>
        <taxon>Agaricomycetes</taxon>
        <taxon>Polyporales</taxon>
        <taxon>Polyporaceae</taxon>
        <taxon>Dichomitus</taxon>
    </lineage>
</organism>
<name>A0A4Q9MFW5_9APHY</name>
<dbReference type="Gene3D" id="3.40.50.720">
    <property type="entry name" value="NAD(P)-binding Rossmann-like Domain"/>
    <property type="match status" value="1"/>
</dbReference>
<dbReference type="EMBL" id="ML143461">
    <property type="protein sequence ID" value="TBU25448.1"/>
    <property type="molecule type" value="Genomic_DNA"/>
</dbReference>
<dbReference type="InterPro" id="IPR008030">
    <property type="entry name" value="NmrA-like"/>
</dbReference>
<dbReference type="Proteomes" id="UP000292957">
    <property type="component" value="Unassembled WGS sequence"/>
</dbReference>